<dbReference type="EMBL" id="JAEKJZ010000002">
    <property type="protein sequence ID" value="MBN9671213.1"/>
    <property type="molecule type" value="Genomic_DNA"/>
</dbReference>
<accession>A0A939EFH8</accession>
<dbReference type="PANTHER" id="PTHR35936:SF38">
    <property type="entry name" value="GLUTAMINE-BINDING PERIPLASMIC PROTEIN"/>
    <property type="match status" value="1"/>
</dbReference>
<feature type="signal peptide" evidence="2">
    <location>
        <begin position="1"/>
        <end position="24"/>
    </location>
</feature>
<dbReference type="SMART" id="SM00062">
    <property type="entry name" value="PBPb"/>
    <property type="match status" value="1"/>
</dbReference>
<dbReference type="Pfam" id="PF00497">
    <property type="entry name" value="SBP_bac_3"/>
    <property type="match status" value="1"/>
</dbReference>
<evidence type="ECO:0000256" key="1">
    <source>
        <dbReference type="ARBA" id="ARBA00022729"/>
    </source>
</evidence>
<feature type="chain" id="PRO_5037462735" evidence="2">
    <location>
        <begin position="25"/>
        <end position="274"/>
    </location>
</feature>
<dbReference type="Gene3D" id="3.40.190.10">
    <property type="entry name" value="Periplasmic binding protein-like II"/>
    <property type="match status" value="2"/>
</dbReference>
<organism evidence="4 5">
    <name type="scientific">Roseibium aggregatum</name>
    <dbReference type="NCBI Taxonomy" id="187304"/>
    <lineage>
        <taxon>Bacteria</taxon>
        <taxon>Pseudomonadati</taxon>
        <taxon>Pseudomonadota</taxon>
        <taxon>Alphaproteobacteria</taxon>
        <taxon>Hyphomicrobiales</taxon>
        <taxon>Stappiaceae</taxon>
        <taxon>Roseibium</taxon>
    </lineage>
</organism>
<feature type="domain" description="Solute-binding protein family 3/N-terminal" evidence="3">
    <location>
        <begin position="36"/>
        <end position="260"/>
    </location>
</feature>
<gene>
    <name evidence="4" type="ORF">JF539_12780</name>
</gene>
<dbReference type="Proteomes" id="UP000664096">
    <property type="component" value="Unassembled WGS sequence"/>
</dbReference>
<evidence type="ECO:0000256" key="2">
    <source>
        <dbReference type="SAM" id="SignalP"/>
    </source>
</evidence>
<protein>
    <submittedName>
        <fullName evidence="4">Transporter substrate-binding domain-containing protein</fullName>
    </submittedName>
</protein>
<keyword evidence="1 2" id="KW-0732">Signal</keyword>
<dbReference type="AlphaFoldDB" id="A0A939EFH8"/>
<dbReference type="PANTHER" id="PTHR35936">
    <property type="entry name" value="MEMBRANE-BOUND LYTIC MUREIN TRANSGLYCOSYLASE F"/>
    <property type="match status" value="1"/>
</dbReference>
<evidence type="ECO:0000313" key="4">
    <source>
        <dbReference type="EMBL" id="MBN9671213.1"/>
    </source>
</evidence>
<reference evidence="4" key="1">
    <citation type="submission" date="2020-12" db="EMBL/GenBank/DDBJ databases">
        <title>Oil enriched cultivation method for isolating marine PHA-producing bacteria.</title>
        <authorList>
            <person name="Zheng W."/>
            <person name="Yu S."/>
            <person name="Huang Y."/>
        </authorList>
    </citation>
    <scope>NUCLEOTIDE SEQUENCE</scope>
    <source>
        <strain evidence="4">SY-2-12</strain>
    </source>
</reference>
<dbReference type="SUPFAM" id="SSF53850">
    <property type="entry name" value="Periplasmic binding protein-like II"/>
    <property type="match status" value="1"/>
</dbReference>
<name>A0A939EFH8_9HYPH</name>
<dbReference type="RefSeq" id="WP_207141060.1">
    <property type="nucleotide sequence ID" value="NZ_JAEKJZ010000002.1"/>
</dbReference>
<evidence type="ECO:0000259" key="3">
    <source>
        <dbReference type="SMART" id="SM00062"/>
    </source>
</evidence>
<dbReference type="InterPro" id="IPR001638">
    <property type="entry name" value="Solute-binding_3/MltF_N"/>
</dbReference>
<proteinExistence type="predicted"/>
<comment type="caution">
    <text evidence="4">The sequence shown here is derived from an EMBL/GenBank/DDBJ whole genome shotgun (WGS) entry which is preliminary data.</text>
</comment>
<evidence type="ECO:0000313" key="5">
    <source>
        <dbReference type="Proteomes" id="UP000664096"/>
    </source>
</evidence>
<sequence length="274" mass="29197">MTKTRVLTALALLLPSLSVAPGVAAEALEDAVSRGTLQVGIASENLVPWLANDKTGGRMGYEIDVASAVAGSLGVDLTFVEMPYDELFASLKAGDVDVIISGVSISADRAREVYFSSPYGGTDFTLVVDKTGLPEGAAGSGYDHEGIRIGVLKGSIAEATATNDFKSSELVPYEDPAAMRDAFLDGSVSGAIVPTPYPAFIVARDPGRYAAEETPLVSTRQGMVTRPDSPHMLNFLNAWIVENEANGFLEDLQVYWFESGEWLDMLEGYSEKAE</sequence>